<keyword evidence="1" id="KW-0040">ANK repeat</keyword>
<proteinExistence type="predicted"/>
<dbReference type="PROSITE" id="PS50297">
    <property type="entry name" value="ANK_REP_REGION"/>
    <property type="match status" value="4"/>
</dbReference>
<reference evidence="2" key="1">
    <citation type="submission" date="2006-10" db="EMBL/GenBank/DDBJ databases">
        <authorList>
            <person name="Amadeo P."/>
            <person name="Zhao Q."/>
            <person name="Wortman J."/>
            <person name="Fraser-Liggett C."/>
            <person name="Carlton J."/>
        </authorList>
    </citation>
    <scope>NUCLEOTIDE SEQUENCE</scope>
    <source>
        <strain evidence="2">G3</strain>
    </source>
</reference>
<dbReference type="SMART" id="SM00248">
    <property type="entry name" value="ANK"/>
    <property type="match status" value="7"/>
</dbReference>
<accession>A2EU17</accession>
<dbReference type="Pfam" id="PF12796">
    <property type="entry name" value="Ank_2"/>
    <property type="match status" value="3"/>
</dbReference>
<dbReference type="SUPFAM" id="SSF48403">
    <property type="entry name" value="Ankyrin repeat"/>
    <property type="match status" value="1"/>
</dbReference>
<evidence type="ECO:0000256" key="1">
    <source>
        <dbReference type="PROSITE-ProRule" id="PRU00023"/>
    </source>
</evidence>
<dbReference type="Gene3D" id="1.25.40.20">
    <property type="entry name" value="Ankyrin repeat-containing domain"/>
    <property type="match status" value="2"/>
</dbReference>
<name>A2EU17_TRIV3</name>
<dbReference type="InParanoid" id="A2EU17"/>
<evidence type="ECO:0000313" key="2">
    <source>
        <dbReference type="EMBL" id="EAY03834.1"/>
    </source>
</evidence>
<reference evidence="2" key="2">
    <citation type="journal article" date="2007" name="Science">
        <title>Draft genome sequence of the sexually transmitted pathogen Trichomonas vaginalis.</title>
        <authorList>
            <person name="Carlton J.M."/>
            <person name="Hirt R.P."/>
            <person name="Silva J.C."/>
            <person name="Delcher A.L."/>
            <person name="Schatz M."/>
            <person name="Zhao Q."/>
            <person name="Wortman J.R."/>
            <person name="Bidwell S.L."/>
            <person name="Alsmark U.C.M."/>
            <person name="Besteiro S."/>
            <person name="Sicheritz-Ponten T."/>
            <person name="Noel C.J."/>
            <person name="Dacks J.B."/>
            <person name="Foster P.G."/>
            <person name="Simillion C."/>
            <person name="Van de Peer Y."/>
            <person name="Miranda-Saavedra D."/>
            <person name="Barton G.J."/>
            <person name="Westrop G.D."/>
            <person name="Mueller S."/>
            <person name="Dessi D."/>
            <person name="Fiori P.L."/>
            <person name="Ren Q."/>
            <person name="Paulsen I."/>
            <person name="Zhang H."/>
            <person name="Bastida-Corcuera F.D."/>
            <person name="Simoes-Barbosa A."/>
            <person name="Brown M.T."/>
            <person name="Hayes R.D."/>
            <person name="Mukherjee M."/>
            <person name="Okumura C.Y."/>
            <person name="Schneider R."/>
            <person name="Smith A.J."/>
            <person name="Vanacova S."/>
            <person name="Villalvazo M."/>
            <person name="Haas B.J."/>
            <person name="Pertea M."/>
            <person name="Feldblyum T.V."/>
            <person name="Utterback T.R."/>
            <person name="Shu C.L."/>
            <person name="Osoegawa K."/>
            <person name="de Jong P.J."/>
            <person name="Hrdy I."/>
            <person name="Horvathova L."/>
            <person name="Zubacova Z."/>
            <person name="Dolezal P."/>
            <person name="Malik S.B."/>
            <person name="Logsdon J.M. Jr."/>
            <person name="Henze K."/>
            <person name="Gupta A."/>
            <person name="Wang C.C."/>
            <person name="Dunne R.L."/>
            <person name="Upcroft J.A."/>
            <person name="Upcroft P."/>
            <person name="White O."/>
            <person name="Salzberg S.L."/>
            <person name="Tang P."/>
            <person name="Chiu C.-H."/>
            <person name="Lee Y.-S."/>
            <person name="Embley T.M."/>
            <person name="Coombs G.H."/>
            <person name="Mottram J.C."/>
            <person name="Tachezy J."/>
            <person name="Fraser-Liggett C.M."/>
            <person name="Johnson P.J."/>
        </authorList>
    </citation>
    <scope>NUCLEOTIDE SEQUENCE [LARGE SCALE GENOMIC DNA]</scope>
    <source>
        <strain evidence="2">G3</strain>
    </source>
</reference>
<feature type="repeat" description="ANK" evidence="1">
    <location>
        <begin position="178"/>
        <end position="210"/>
    </location>
</feature>
<dbReference type="SMR" id="A2EU17"/>
<dbReference type="InterPro" id="IPR002110">
    <property type="entry name" value="Ankyrin_rpt"/>
</dbReference>
<dbReference type="InterPro" id="IPR036770">
    <property type="entry name" value="Ankyrin_rpt-contain_sf"/>
</dbReference>
<gene>
    <name evidence="2" type="ORF">TVAG_063470</name>
</gene>
<feature type="repeat" description="ANK" evidence="1">
    <location>
        <begin position="110"/>
        <end position="142"/>
    </location>
</feature>
<dbReference type="AlphaFoldDB" id="A2EU17"/>
<dbReference type="eggNOG" id="KOG4177">
    <property type="taxonomic scope" value="Eukaryota"/>
</dbReference>
<keyword evidence="3" id="KW-1185">Reference proteome</keyword>
<dbReference type="PANTHER" id="PTHR24118:SF99">
    <property type="entry name" value="POTE ANKYRIN DOMAIN FAMILY MEMBER 3C-RELATED"/>
    <property type="match status" value="1"/>
</dbReference>
<dbReference type="VEuPathDB" id="TrichDB:TVAG_063470"/>
<protein>
    <submittedName>
        <fullName evidence="2">Uncharacterized protein</fullName>
    </submittedName>
</protein>
<dbReference type="PROSITE" id="PS50088">
    <property type="entry name" value="ANK_REPEAT"/>
    <property type="match status" value="5"/>
</dbReference>
<feature type="repeat" description="ANK" evidence="1">
    <location>
        <begin position="144"/>
        <end position="176"/>
    </location>
</feature>
<sequence>MKNYYDLLSNTMAEYSKLNPPSIEFCCKHLNLQLFIANLVGTDEIDLCLVMSPCFHIRDLCKYLYENGGKINHQGPLGITALSVAVYENQTDIVKDLISFGIDIEKSDKNIGSPLTVAVILNNTAMVELLISYGANVNVQGKKHRFSLLHLATILKNKEIIDILISNGAFVNQRSNEFGITPYILASLMNSKEIVQLLISRGANVNMTDKYRNNAIAYALLYNNKEIMKEMLIKFSALVALDYKAFDMESDNKDLMELLISSGVNLNQQNSHDNTPLHIAAITSNGEIGEILISHGADINALNENDYTPLDFAIMRGKKEYNKEFRQFGNQNQQDFLDFLKKKSEMVSLLYSHDGIANFNKEFKSNSISDIIRNNFYGDSQIDDIMKML</sequence>
<evidence type="ECO:0000313" key="3">
    <source>
        <dbReference type="Proteomes" id="UP000001542"/>
    </source>
</evidence>
<organism evidence="2 3">
    <name type="scientific">Trichomonas vaginalis (strain ATCC PRA-98 / G3)</name>
    <dbReference type="NCBI Taxonomy" id="412133"/>
    <lineage>
        <taxon>Eukaryota</taxon>
        <taxon>Metamonada</taxon>
        <taxon>Parabasalia</taxon>
        <taxon>Trichomonadida</taxon>
        <taxon>Trichomonadidae</taxon>
        <taxon>Trichomonas</taxon>
    </lineage>
</organism>
<dbReference type="STRING" id="5722.A2EU17"/>
<dbReference type="RefSeq" id="XP_001316057.1">
    <property type="nucleotide sequence ID" value="XM_001316022.1"/>
</dbReference>
<dbReference type="EMBL" id="DS113492">
    <property type="protein sequence ID" value="EAY03834.1"/>
    <property type="molecule type" value="Genomic_DNA"/>
</dbReference>
<feature type="repeat" description="ANK" evidence="1">
    <location>
        <begin position="77"/>
        <end position="109"/>
    </location>
</feature>
<dbReference type="PANTHER" id="PTHR24118">
    <property type="entry name" value="POTE ANKYRIN DOMAIN"/>
    <property type="match status" value="1"/>
</dbReference>
<dbReference type="VEuPathDB" id="TrichDB:TVAGG3_0955300"/>
<feature type="repeat" description="ANK" evidence="1">
    <location>
        <begin position="272"/>
        <end position="304"/>
    </location>
</feature>
<dbReference type="KEGG" id="tva:4761683"/>
<dbReference type="Proteomes" id="UP000001542">
    <property type="component" value="Unassembled WGS sequence"/>
</dbReference>
<dbReference type="PRINTS" id="PR01415">
    <property type="entry name" value="ANKYRIN"/>
</dbReference>